<dbReference type="AlphaFoldDB" id="A0A1H8IZT3"/>
<dbReference type="GO" id="GO:0030976">
    <property type="term" value="F:thiamine pyrophosphate binding"/>
    <property type="evidence" value="ECO:0007669"/>
    <property type="project" value="InterPro"/>
</dbReference>
<dbReference type="GO" id="GO:0005948">
    <property type="term" value="C:acetolactate synthase complex"/>
    <property type="evidence" value="ECO:0007669"/>
    <property type="project" value="TreeGrafter"/>
</dbReference>
<dbReference type="Proteomes" id="UP000183063">
    <property type="component" value="Unassembled WGS sequence"/>
</dbReference>
<dbReference type="GO" id="GO:0009099">
    <property type="term" value="P:L-valine biosynthetic process"/>
    <property type="evidence" value="ECO:0007669"/>
    <property type="project" value="TreeGrafter"/>
</dbReference>
<dbReference type="Proteomes" id="UP000198939">
    <property type="component" value="Unassembled WGS sequence"/>
</dbReference>
<dbReference type="InterPro" id="IPR000399">
    <property type="entry name" value="TPP-bd_CS"/>
</dbReference>
<sequence>MTSKHTVKAAYTALGVKVGNPDKAVVSVSGDGGFMFGVQELATAVQHNIAVVAIVFNNNAYGNVLRDQKQTYSGRYLGSEVTSPDFVKLGESFGVKTFRATSPDELTSLIIDALNRSAPVLIEVPIEKGSEASPWPFLHPAPPIV</sequence>
<evidence type="ECO:0000313" key="4">
    <source>
        <dbReference type="EMBL" id="SEH73339.1"/>
    </source>
</evidence>
<dbReference type="PANTHER" id="PTHR18968">
    <property type="entry name" value="THIAMINE PYROPHOSPHATE ENZYMES"/>
    <property type="match status" value="1"/>
</dbReference>
<evidence type="ECO:0000313" key="7">
    <source>
        <dbReference type="Proteomes" id="UP000198939"/>
    </source>
</evidence>
<dbReference type="PANTHER" id="PTHR18968:SF167">
    <property type="entry name" value="ACETOLACTATE SYNTHASE LARGE SUBUNIT ILVB2-RELATED"/>
    <property type="match status" value="1"/>
</dbReference>
<dbReference type="GO" id="GO:0000287">
    <property type="term" value="F:magnesium ion binding"/>
    <property type="evidence" value="ECO:0007669"/>
    <property type="project" value="InterPro"/>
</dbReference>
<evidence type="ECO:0000256" key="2">
    <source>
        <dbReference type="ARBA" id="ARBA00023052"/>
    </source>
</evidence>
<dbReference type="STRING" id="501024.RTCCBAU85039_2026"/>
<name>A0A1H8IZT3_9HYPH</name>
<dbReference type="Pfam" id="PF02775">
    <property type="entry name" value="TPP_enzyme_C"/>
    <property type="match status" value="1"/>
</dbReference>
<organism evidence="4 6">
    <name type="scientific">Rhizobium tibeticum</name>
    <dbReference type="NCBI Taxonomy" id="501024"/>
    <lineage>
        <taxon>Bacteria</taxon>
        <taxon>Pseudomonadati</taxon>
        <taxon>Pseudomonadota</taxon>
        <taxon>Alphaproteobacteria</taxon>
        <taxon>Hyphomicrobiales</taxon>
        <taxon>Rhizobiaceae</taxon>
        <taxon>Rhizobium/Agrobacterium group</taxon>
        <taxon>Rhizobium</taxon>
    </lineage>
</organism>
<dbReference type="GO" id="GO:0003984">
    <property type="term" value="F:acetolactate synthase activity"/>
    <property type="evidence" value="ECO:0007669"/>
    <property type="project" value="UniProtKB-EC"/>
</dbReference>
<dbReference type="InterPro" id="IPR045229">
    <property type="entry name" value="TPP_enz"/>
</dbReference>
<dbReference type="EC" id="2.2.1.6" evidence="4"/>
<dbReference type="PROSITE" id="PS00187">
    <property type="entry name" value="TPP_ENZYMES"/>
    <property type="match status" value="1"/>
</dbReference>
<dbReference type="SUPFAM" id="SSF52518">
    <property type="entry name" value="Thiamin diphosphate-binding fold (THDP-binding)"/>
    <property type="match status" value="1"/>
</dbReference>
<dbReference type="Gene3D" id="3.40.50.970">
    <property type="match status" value="1"/>
</dbReference>
<keyword evidence="2" id="KW-0786">Thiamine pyrophosphate</keyword>
<reference evidence="4" key="3">
    <citation type="submission" date="2016-10" db="EMBL/GenBank/DDBJ databases">
        <authorList>
            <person name="de Groot N.N."/>
        </authorList>
    </citation>
    <scope>NUCLEOTIDE SEQUENCE [LARGE SCALE GENOMIC DNA]</scope>
    <source>
        <strain evidence="4">CCBAU85039</strain>
    </source>
</reference>
<reference evidence="6" key="1">
    <citation type="submission" date="2016-10" db="EMBL/GenBank/DDBJ databases">
        <authorList>
            <person name="Wibberg D."/>
        </authorList>
    </citation>
    <scope>NUCLEOTIDE SEQUENCE [LARGE SCALE GENOMIC DNA]</scope>
</reference>
<dbReference type="GO" id="GO:0009097">
    <property type="term" value="P:isoleucine biosynthetic process"/>
    <property type="evidence" value="ECO:0007669"/>
    <property type="project" value="TreeGrafter"/>
</dbReference>
<dbReference type="GO" id="GO:0050660">
    <property type="term" value="F:flavin adenine dinucleotide binding"/>
    <property type="evidence" value="ECO:0007669"/>
    <property type="project" value="TreeGrafter"/>
</dbReference>
<evidence type="ECO:0000313" key="5">
    <source>
        <dbReference type="EMBL" id="SEN73427.1"/>
    </source>
</evidence>
<proteinExistence type="inferred from homology"/>
<protein>
    <submittedName>
        <fullName evidence="4 5">Acetolactate synthase</fullName>
        <ecNumber evidence="4">2.2.1.6</ecNumber>
    </submittedName>
</protein>
<dbReference type="EMBL" id="FNXB01000009">
    <property type="protein sequence ID" value="SEH73339.1"/>
    <property type="molecule type" value="Genomic_DNA"/>
</dbReference>
<dbReference type="InterPro" id="IPR029061">
    <property type="entry name" value="THDP-binding"/>
</dbReference>
<gene>
    <name evidence="4" type="primary">alsS</name>
    <name evidence="4" type="ORF">RTCCBAU85039_2026</name>
    <name evidence="5" type="ORF">SAMN05216228_100720</name>
</gene>
<dbReference type="CDD" id="cd00568">
    <property type="entry name" value="TPP_enzymes"/>
    <property type="match status" value="1"/>
</dbReference>
<evidence type="ECO:0000313" key="6">
    <source>
        <dbReference type="Proteomes" id="UP000183063"/>
    </source>
</evidence>
<accession>A0A1H8IZT3</accession>
<keyword evidence="4" id="KW-0808">Transferase</keyword>
<dbReference type="EMBL" id="FOCV01000007">
    <property type="protein sequence ID" value="SEN73427.1"/>
    <property type="molecule type" value="Genomic_DNA"/>
</dbReference>
<evidence type="ECO:0000259" key="3">
    <source>
        <dbReference type="Pfam" id="PF02775"/>
    </source>
</evidence>
<reference evidence="5 7" key="2">
    <citation type="submission" date="2016-10" db="EMBL/GenBank/DDBJ databases">
        <authorList>
            <person name="Varghese N."/>
            <person name="Submissions S."/>
        </authorList>
    </citation>
    <scope>NUCLEOTIDE SEQUENCE [LARGE SCALE GENOMIC DNA]</scope>
    <source>
        <strain evidence="5 7">CGMCC 1.7071</strain>
    </source>
</reference>
<keyword evidence="7" id="KW-1185">Reference proteome</keyword>
<evidence type="ECO:0000256" key="1">
    <source>
        <dbReference type="ARBA" id="ARBA00007812"/>
    </source>
</evidence>
<feature type="domain" description="Thiamine pyrophosphate enzyme TPP-binding" evidence="3">
    <location>
        <begin position="12"/>
        <end position="124"/>
    </location>
</feature>
<dbReference type="InterPro" id="IPR011766">
    <property type="entry name" value="TPP_enzyme_TPP-bd"/>
</dbReference>
<comment type="similarity">
    <text evidence="1">Belongs to the TPP enzyme family.</text>
</comment>